<organism evidence="4 5">
    <name type="scientific">Marininema halotolerans</name>
    <dbReference type="NCBI Taxonomy" id="1155944"/>
    <lineage>
        <taxon>Bacteria</taxon>
        <taxon>Bacillati</taxon>
        <taxon>Bacillota</taxon>
        <taxon>Bacilli</taxon>
        <taxon>Bacillales</taxon>
        <taxon>Thermoactinomycetaceae</taxon>
        <taxon>Marininema</taxon>
    </lineage>
</organism>
<dbReference type="NCBIfam" id="TIGR02861">
    <property type="entry name" value="SASP_H"/>
    <property type="match status" value="1"/>
</dbReference>
<reference evidence="5" key="1">
    <citation type="submission" date="2016-10" db="EMBL/GenBank/DDBJ databases">
        <authorList>
            <person name="Varghese N."/>
            <person name="Submissions S."/>
        </authorList>
    </citation>
    <scope>NUCLEOTIDE SEQUENCE [LARGE SCALE GENOMIC DNA]</scope>
    <source>
        <strain evidence="5">DSM 45789</strain>
    </source>
</reference>
<proteinExistence type="inferred from homology"/>
<sequence>MNIQRAKQILESTKEIEVRYQNVPVWIQNVNESAQTARVYTGDQPDHEMEVPIQELTE</sequence>
<protein>
    <submittedName>
        <fullName evidence="4">Small acid-soluble spore protein H (Minor)</fullName>
    </submittedName>
</protein>
<name>A0A1I6TUA8_9BACL</name>
<evidence type="ECO:0000256" key="1">
    <source>
        <dbReference type="ARBA" id="ARBA00004288"/>
    </source>
</evidence>
<keyword evidence="5" id="KW-1185">Reference proteome</keyword>
<gene>
    <name evidence="4" type="ORF">SAMN05444972_11176</name>
</gene>
<evidence type="ECO:0000256" key="3">
    <source>
        <dbReference type="ARBA" id="ARBA00022969"/>
    </source>
</evidence>
<dbReference type="GO" id="GO:0030436">
    <property type="term" value="P:asexual sporulation"/>
    <property type="evidence" value="ECO:0007669"/>
    <property type="project" value="InterPro"/>
</dbReference>
<dbReference type="GO" id="GO:0030435">
    <property type="term" value="P:sporulation resulting in formation of a cellular spore"/>
    <property type="evidence" value="ECO:0007669"/>
    <property type="project" value="UniProtKB-KW"/>
</dbReference>
<dbReference type="Proteomes" id="UP000198660">
    <property type="component" value="Unassembled WGS sequence"/>
</dbReference>
<comment type="similarity">
    <text evidence="2">Belongs to the SspH family.</text>
</comment>
<dbReference type="OrthoDB" id="1683648at2"/>
<accession>A0A1I6TUA8</accession>
<dbReference type="GO" id="GO:0042601">
    <property type="term" value="C:endospore-forming forespore"/>
    <property type="evidence" value="ECO:0007669"/>
    <property type="project" value="InterPro"/>
</dbReference>
<dbReference type="HAMAP" id="MF_00667">
    <property type="entry name" value="SspH"/>
    <property type="match status" value="1"/>
</dbReference>
<dbReference type="Pfam" id="PF08141">
    <property type="entry name" value="SspH"/>
    <property type="match status" value="1"/>
</dbReference>
<dbReference type="EMBL" id="FPAA01000011">
    <property type="protein sequence ID" value="SFS92751.1"/>
    <property type="molecule type" value="Genomic_DNA"/>
</dbReference>
<evidence type="ECO:0000313" key="5">
    <source>
        <dbReference type="Proteomes" id="UP000198660"/>
    </source>
</evidence>
<keyword evidence="3" id="KW-0749">Sporulation</keyword>
<comment type="subcellular location">
    <subcellularLocation>
        <location evidence="1">Spore core</location>
    </subcellularLocation>
</comment>
<dbReference type="AlphaFoldDB" id="A0A1I6TUA8"/>
<evidence type="ECO:0000256" key="2">
    <source>
        <dbReference type="ARBA" id="ARBA00006573"/>
    </source>
</evidence>
<dbReference type="InterPro" id="IPR012610">
    <property type="entry name" value="SASP_SspH"/>
</dbReference>
<evidence type="ECO:0000313" key="4">
    <source>
        <dbReference type="EMBL" id="SFS92751.1"/>
    </source>
</evidence>